<accession>A0A7C1WRE9</accession>
<organism evidence="1">
    <name type="scientific">Pseudomonas graminis</name>
    <dbReference type="NCBI Taxonomy" id="158627"/>
    <lineage>
        <taxon>Bacteria</taxon>
        <taxon>Pseudomonadati</taxon>
        <taxon>Pseudomonadota</taxon>
        <taxon>Gammaproteobacteria</taxon>
        <taxon>Pseudomonadales</taxon>
        <taxon>Pseudomonadaceae</taxon>
        <taxon>Pseudomonas</taxon>
    </lineage>
</organism>
<name>A0A7C1WRE9_9PSED</name>
<dbReference type="AlphaFoldDB" id="A0A7C1WRE9"/>
<evidence type="ECO:0000313" key="1">
    <source>
        <dbReference type="EMBL" id="HEF25905.1"/>
    </source>
</evidence>
<dbReference type="EMBL" id="DSIN01000019">
    <property type="protein sequence ID" value="HEF25905.1"/>
    <property type="molecule type" value="Genomic_DNA"/>
</dbReference>
<protein>
    <recommendedName>
        <fullName evidence="2">ANTAR domain-containing protein</fullName>
    </recommendedName>
</protein>
<evidence type="ECO:0008006" key="2">
    <source>
        <dbReference type="Google" id="ProtNLM"/>
    </source>
</evidence>
<proteinExistence type="predicted"/>
<comment type="caution">
    <text evidence="1">The sequence shown here is derived from an EMBL/GenBank/DDBJ whole genome shotgun (WGS) entry which is preliminary data.</text>
</comment>
<sequence length="66" mass="7370">MSEDSEKVLRMALKGVLGAARDLHLDLDELTEAAIRLMVREKRYDSNDVTEAAVAIEMAVDTLPPW</sequence>
<reference evidence="1" key="1">
    <citation type="journal article" date="2020" name="mSystems">
        <title>Genome- and Community-Level Interaction Insights into Carbon Utilization and Element Cycling Functions of Hydrothermarchaeota in Hydrothermal Sediment.</title>
        <authorList>
            <person name="Zhou Z."/>
            <person name="Liu Y."/>
            <person name="Xu W."/>
            <person name="Pan J."/>
            <person name="Luo Z.H."/>
            <person name="Li M."/>
        </authorList>
    </citation>
    <scope>NUCLEOTIDE SEQUENCE [LARGE SCALE GENOMIC DNA]</scope>
    <source>
        <strain evidence="1">SpSt-200</strain>
    </source>
</reference>
<gene>
    <name evidence="1" type="ORF">ENP23_09015</name>
</gene>